<comment type="caution">
    <text evidence="1">The sequence shown here is derived from an EMBL/GenBank/DDBJ whole genome shotgun (WGS) entry which is preliminary data.</text>
</comment>
<name>A0ABQ8GW68_9PEZI</name>
<organism evidence="1 2">
    <name type="scientific">Macrophomina phaseolina</name>
    <dbReference type="NCBI Taxonomy" id="35725"/>
    <lineage>
        <taxon>Eukaryota</taxon>
        <taxon>Fungi</taxon>
        <taxon>Dikarya</taxon>
        <taxon>Ascomycota</taxon>
        <taxon>Pezizomycotina</taxon>
        <taxon>Dothideomycetes</taxon>
        <taxon>Dothideomycetes incertae sedis</taxon>
        <taxon>Botryosphaeriales</taxon>
        <taxon>Botryosphaeriaceae</taxon>
        <taxon>Macrophomina</taxon>
    </lineage>
</organism>
<sequence length="202" mass="22276">MLARHTCCIQSSNFSQPPARPRLCSCAAASSTLTLPLTVRRSAPNSESLPPQLCSLRLCPRTIPPPPATPASPIIMLRWINWNSSCAPRRLAAFAVHHCTHRLTGAGNISYMTPQRIRTFALAPPRIPFSPGYCLSNCKCARLLSADFCRLRHETSAFNSSSTHRSGSRIRNHSALKSPGQYPYLASSFPRALHVMRRKAGR</sequence>
<evidence type="ECO:0000313" key="2">
    <source>
        <dbReference type="Proteomes" id="UP000774617"/>
    </source>
</evidence>
<keyword evidence="2" id="KW-1185">Reference proteome</keyword>
<accession>A0ABQ8GW68</accession>
<dbReference type="Proteomes" id="UP000774617">
    <property type="component" value="Unassembled WGS sequence"/>
</dbReference>
<proteinExistence type="predicted"/>
<evidence type="ECO:0000313" key="1">
    <source>
        <dbReference type="EMBL" id="KAH7065493.1"/>
    </source>
</evidence>
<gene>
    <name evidence="1" type="ORF">B0J12DRAFT_37726</name>
</gene>
<protein>
    <submittedName>
        <fullName evidence="1">Uncharacterized protein</fullName>
    </submittedName>
</protein>
<reference evidence="1 2" key="1">
    <citation type="journal article" date="2021" name="Nat. Commun.">
        <title>Genetic determinants of endophytism in the Arabidopsis root mycobiome.</title>
        <authorList>
            <person name="Mesny F."/>
            <person name="Miyauchi S."/>
            <person name="Thiergart T."/>
            <person name="Pickel B."/>
            <person name="Atanasova L."/>
            <person name="Karlsson M."/>
            <person name="Huettel B."/>
            <person name="Barry K.W."/>
            <person name="Haridas S."/>
            <person name="Chen C."/>
            <person name="Bauer D."/>
            <person name="Andreopoulos W."/>
            <person name="Pangilinan J."/>
            <person name="LaButti K."/>
            <person name="Riley R."/>
            <person name="Lipzen A."/>
            <person name="Clum A."/>
            <person name="Drula E."/>
            <person name="Henrissat B."/>
            <person name="Kohler A."/>
            <person name="Grigoriev I.V."/>
            <person name="Martin F.M."/>
            <person name="Hacquard S."/>
        </authorList>
    </citation>
    <scope>NUCLEOTIDE SEQUENCE [LARGE SCALE GENOMIC DNA]</scope>
    <source>
        <strain evidence="1 2">MPI-SDFR-AT-0080</strain>
    </source>
</reference>
<dbReference type="EMBL" id="JAGTJR010000001">
    <property type="protein sequence ID" value="KAH7065493.1"/>
    <property type="molecule type" value="Genomic_DNA"/>
</dbReference>